<protein>
    <submittedName>
        <fullName evidence="3">Predicted protein</fullName>
    </submittedName>
</protein>
<evidence type="ECO:0000259" key="2">
    <source>
        <dbReference type="Pfam" id="PF04438"/>
    </source>
</evidence>
<dbReference type="PANTHER" id="PTHR15555">
    <property type="entry name" value="ZINC FINGER HIT DOMAIN CONTAINING PROTEIN 2 PROTEIN FON -RELATED"/>
    <property type="match status" value="1"/>
</dbReference>
<feature type="region of interest" description="Disordered" evidence="1">
    <location>
        <begin position="183"/>
        <end position="206"/>
    </location>
</feature>
<reference evidence="3 4" key="1">
    <citation type="journal article" date="2008" name="Nature">
        <title>The genome of Laccaria bicolor provides insights into mycorrhizal symbiosis.</title>
        <authorList>
            <person name="Martin F."/>
            <person name="Aerts A."/>
            <person name="Ahren D."/>
            <person name="Brun A."/>
            <person name="Danchin E.G.J."/>
            <person name="Duchaussoy F."/>
            <person name="Gibon J."/>
            <person name="Kohler A."/>
            <person name="Lindquist E."/>
            <person name="Pereda V."/>
            <person name="Salamov A."/>
            <person name="Shapiro H.J."/>
            <person name="Wuyts J."/>
            <person name="Blaudez D."/>
            <person name="Buee M."/>
            <person name="Brokstein P."/>
            <person name="Canbaeck B."/>
            <person name="Cohen D."/>
            <person name="Courty P.E."/>
            <person name="Coutinho P.M."/>
            <person name="Delaruelle C."/>
            <person name="Detter J.C."/>
            <person name="Deveau A."/>
            <person name="DiFazio S."/>
            <person name="Duplessis S."/>
            <person name="Fraissinet-Tachet L."/>
            <person name="Lucic E."/>
            <person name="Frey-Klett P."/>
            <person name="Fourrey C."/>
            <person name="Feussner I."/>
            <person name="Gay G."/>
            <person name="Grimwood J."/>
            <person name="Hoegger P.J."/>
            <person name="Jain P."/>
            <person name="Kilaru S."/>
            <person name="Labbe J."/>
            <person name="Lin Y.C."/>
            <person name="Legue V."/>
            <person name="Le Tacon F."/>
            <person name="Marmeisse R."/>
            <person name="Melayah D."/>
            <person name="Montanini B."/>
            <person name="Muratet M."/>
            <person name="Nehls U."/>
            <person name="Niculita-Hirzel H."/>
            <person name="Oudot-Le Secq M.P."/>
            <person name="Peter M."/>
            <person name="Quesneville H."/>
            <person name="Rajashekar B."/>
            <person name="Reich M."/>
            <person name="Rouhier N."/>
            <person name="Schmutz J."/>
            <person name="Yin T."/>
            <person name="Chalot M."/>
            <person name="Henrissat B."/>
            <person name="Kuees U."/>
            <person name="Lucas S."/>
            <person name="Van de Peer Y."/>
            <person name="Podila G.K."/>
            <person name="Polle A."/>
            <person name="Pukkila P.J."/>
            <person name="Richardson P.M."/>
            <person name="Rouze P."/>
            <person name="Sanders I.R."/>
            <person name="Stajich J.E."/>
            <person name="Tunlid A."/>
            <person name="Tuskan G."/>
            <person name="Grigoriev I.V."/>
        </authorList>
    </citation>
    <scope>NUCLEOTIDE SEQUENCE [LARGE SCALE GENOMIC DNA]</scope>
    <source>
        <strain evidence="4">S238N-H82 / ATCC MYA-4686</strain>
    </source>
</reference>
<keyword evidence="4" id="KW-1185">Reference proteome</keyword>
<dbReference type="InterPro" id="IPR039646">
    <property type="entry name" value="ZNHIT2"/>
</dbReference>
<feature type="compositionally biased region" description="Acidic residues" evidence="1">
    <location>
        <begin position="183"/>
        <end position="198"/>
    </location>
</feature>
<dbReference type="Gene3D" id="3.30.60.190">
    <property type="match status" value="1"/>
</dbReference>
<dbReference type="Pfam" id="PF04438">
    <property type="entry name" value="zf-HIT"/>
    <property type="match status" value="1"/>
</dbReference>
<feature type="region of interest" description="Disordered" evidence="1">
    <location>
        <begin position="468"/>
        <end position="506"/>
    </location>
</feature>
<dbReference type="SUPFAM" id="SSF144232">
    <property type="entry name" value="HIT/MYND zinc finger-like"/>
    <property type="match status" value="1"/>
</dbReference>
<dbReference type="EMBL" id="DS547092">
    <property type="protein sequence ID" value="EDR14052.1"/>
    <property type="molecule type" value="Genomic_DNA"/>
</dbReference>
<proteinExistence type="predicted"/>
<evidence type="ECO:0000256" key="1">
    <source>
        <dbReference type="SAM" id="MobiDB-lite"/>
    </source>
</evidence>
<dbReference type="PANTHER" id="PTHR15555:SF0">
    <property type="entry name" value="ZINC FINGER HIT DOMAIN-CONTAINING PROTEIN 2"/>
    <property type="match status" value="1"/>
</dbReference>
<dbReference type="KEGG" id="lbc:LACBIDRAFT_305444"/>
<accession>B0CU88</accession>
<dbReference type="CDD" id="cd23024">
    <property type="entry name" value="zf-HIT_ZNHIT2-3"/>
    <property type="match status" value="1"/>
</dbReference>
<dbReference type="HOGENOM" id="CLU_041572_0_0_1"/>
<name>B0CU88_LACBS</name>
<dbReference type="GeneID" id="6071080"/>
<organism evidence="4">
    <name type="scientific">Laccaria bicolor (strain S238N-H82 / ATCC MYA-4686)</name>
    <name type="common">Bicoloured deceiver</name>
    <name type="synonym">Laccaria laccata var. bicolor</name>
    <dbReference type="NCBI Taxonomy" id="486041"/>
    <lineage>
        <taxon>Eukaryota</taxon>
        <taxon>Fungi</taxon>
        <taxon>Dikarya</taxon>
        <taxon>Basidiomycota</taxon>
        <taxon>Agaricomycotina</taxon>
        <taxon>Agaricomycetes</taxon>
        <taxon>Agaricomycetidae</taxon>
        <taxon>Agaricales</taxon>
        <taxon>Agaricineae</taxon>
        <taxon>Hydnangiaceae</taxon>
        <taxon>Laccaria</taxon>
    </lineage>
</organism>
<dbReference type="InterPro" id="IPR007529">
    <property type="entry name" value="Znf_HIT"/>
</dbReference>
<dbReference type="AlphaFoldDB" id="B0CU88"/>
<dbReference type="InParanoid" id="B0CU88"/>
<feature type="compositionally biased region" description="Basic and acidic residues" evidence="1">
    <location>
        <begin position="468"/>
        <end position="493"/>
    </location>
</feature>
<feature type="domain" description="HIT-type" evidence="2">
    <location>
        <begin position="118"/>
        <end position="137"/>
    </location>
</feature>
<dbReference type="OrthoDB" id="18412at2759"/>
<evidence type="ECO:0000313" key="4">
    <source>
        <dbReference type="Proteomes" id="UP000001194"/>
    </source>
</evidence>
<dbReference type="STRING" id="486041.B0CU88"/>
<dbReference type="Proteomes" id="UP000001194">
    <property type="component" value="Unassembled WGS sequence"/>
</dbReference>
<dbReference type="RefSeq" id="XP_001874611.1">
    <property type="nucleotide sequence ID" value="XM_001874576.1"/>
</dbReference>
<gene>
    <name evidence="3" type="ORF">LACBIDRAFT_305444</name>
</gene>
<evidence type="ECO:0000313" key="3">
    <source>
        <dbReference type="EMBL" id="EDR14052.1"/>
    </source>
</evidence>
<sequence>MVEYESWKELQWSTYVGQEGRLAGMLKTERTRRVCRLSGARDAVLLVVVTQMHEKGRRLTGPHITRLQVIDQLIAAYRPHVTPDVRGQCLARVTSTKYMSSILTPNTNKEVTCRLRQFSKYNCPTCNVPYCSLICFRSEAHSQCSETFYKKEIEAGIHSESSTNAVKRAQMLEMLKKFEEESAIIDDEGSGDEQDDPSDLANRLNSMDLESTSPDALWTMLTEKERAKFMKAFQNPTSELSQQLLASPDLEKEITAPWWESPSNTTEAAHRLHGPKPEQIPIPDAMLRPVTDGPPLIFNMSAICIAYAYVTRHLGTSPLSTLTPNDPNYDEARRLISQLVPFVVERRATTLHSDISAVITDIWSRLDVGVPSSDLFALLLQDAAHLLKPLWVTQLSSQPTQRGVDYSSHPHGTPLLVLSDLSRLFSSPLRLAGSSSTAGTNHVTRKILFYLAYILSTPTTVLQNISRESAERADMYREEQSRRKEEKGVKADRSISGSRPDLIEEL</sequence>